<keyword evidence="2" id="KW-1185">Reference proteome</keyword>
<proteinExistence type="predicted"/>
<name>A0AC61R550_9FIRM</name>
<dbReference type="Proteomes" id="UP000308836">
    <property type="component" value="Unassembled WGS sequence"/>
</dbReference>
<comment type="caution">
    <text evidence="1">The sequence shown here is derived from an EMBL/GenBank/DDBJ whole genome shotgun (WGS) entry which is preliminary data.</text>
</comment>
<accession>A0AC61R550</accession>
<evidence type="ECO:0000313" key="2">
    <source>
        <dbReference type="Proteomes" id="UP000308836"/>
    </source>
</evidence>
<sequence length="290" mass="32955">MNSTIKTRQITRGAMVCAIYGVMLLVNQQFALALEESMSWLFAFPILIYAAQNPVAIVGVCALAMALESFLFGGFTTWFYSWTSILIGLCYGIGVYKRWSNGLKLGVTFVLSCVSYGLIFAVWAGIFGLDLQEDFAWIQRWLPFVDWRVFVGAVVFLLSLLQTVCIHLLAVMVCIRMKIWIPPIRKVAQIRPRRWIGFVTIVLLALFSMSQSMVKYSSEIQDIVMMATFIDLCVLDYYGIVYMMDRCIRYNKRSLTFFAILGGFVPGLNLIWIVLGELDCLIGLRKDRGK</sequence>
<reference evidence="1" key="1">
    <citation type="submission" date="2019-04" db="EMBL/GenBank/DDBJ databases">
        <title>Microbes associate with the intestines of laboratory mice.</title>
        <authorList>
            <person name="Navarre W."/>
            <person name="Wong E."/>
            <person name="Huang K."/>
            <person name="Tropini C."/>
            <person name="Ng K."/>
            <person name="Yu B."/>
        </authorList>
    </citation>
    <scope>NUCLEOTIDE SEQUENCE</scope>
    <source>
        <strain evidence="1">NM09_H32</strain>
    </source>
</reference>
<protein>
    <submittedName>
        <fullName evidence="1">Uncharacterized protein</fullName>
    </submittedName>
</protein>
<dbReference type="EMBL" id="SRYG01000022">
    <property type="protein sequence ID" value="TGY65139.1"/>
    <property type="molecule type" value="Genomic_DNA"/>
</dbReference>
<gene>
    <name evidence="1" type="ORF">E5336_10105</name>
</gene>
<evidence type="ECO:0000313" key="1">
    <source>
        <dbReference type="EMBL" id="TGY65139.1"/>
    </source>
</evidence>
<organism evidence="1 2">
    <name type="scientific">Dubosiella muris</name>
    <dbReference type="NCBI Taxonomy" id="3038133"/>
    <lineage>
        <taxon>Bacteria</taxon>
        <taxon>Bacillati</taxon>
        <taxon>Bacillota</taxon>
        <taxon>Erysipelotrichia</taxon>
        <taxon>Erysipelotrichales</taxon>
        <taxon>Erysipelotrichaceae</taxon>
        <taxon>Dubosiella</taxon>
    </lineage>
</organism>